<evidence type="ECO:0000256" key="5">
    <source>
        <dbReference type="ARBA" id="ARBA00023014"/>
    </source>
</evidence>
<sequence length="440" mass="50194">MKTISQQTFQHIADPDFARYAARYIEIEKNTLRAIEQYGLAFDTAAEYRQEGGKLQQQLRGKGAVFANSGKSIHINWISDACVACRIAEESYTAFLSLKCHRNCYFCFNQNQQDYEYYQHHLRQAAREVRQMAQQGAPLQYAALTGGEPLLHKEAATGFFAQLRDAYPAIHSRLYTAGDPLDRDTARKLRQSGLKEIRFSIKIDDAPEKQARIMRRIRLARDFIPTVMVEMPVIPGTLAQMRQLLCELDDIGIDGINLLEFCFPLSNAETFRHLGFELKYPPYQVYYNYWYAGGLAIANSENTALALMLFALDNRLKLGVHYCSLENKHTGQIYQQNHGRSVDYNYYFSPHDYFFKCAKVFGRAIDAVAAVLAAHRQPVKRIPQYNCIQFHPSAIALLGELDIEVCLSLNVVEQHSATESYIKEVQLQHVTPSMFALSAI</sequence>
<evidence type="ECO:0000256" key="4">
    <source>
        <dbReference type="ARBA" id="ARBA00023004"/>
    </source>
</evidence>
<dbReference type="RefSeq" id="WP_249246553.1">
    <property type="nucleotide sequence ID" value="NZ_JAKPBZ010000116.1"/>
</dbReference>
<dbReference type="CDD" id="cd01335">
    <property type="entry name" value="Radical_SAM"/>
    <property type="match status" value="1"/>
</dbReference>
<comment type="caution">
    <text evidence="7">The sequence shown here is derived from an EMBL/GenBank/DDBJ whole genome shotgun (WGS) entry which is preliminary data.</text>
</comment>
<protein>
    <submittedName>
        <fullName evidence="7">Radical SAM protein</fullName>
    </submittedName>
</protein>
<dbReference type="InterPro" id="IPR007197">
    <property type="entry name" value="rSAM"/>
</dbReference>
<dbReference type="InterPro" id="IPR013785">
    <property type="entry name" value="Aldolase_TIM"/>
</dbReference>
<evidence type="ECO:0000259" key="6">
    <source>
        <dbReference type="PROSITE" id="PS51918"/>
    </source>
</evidence>
<accession>A0ABT0N0Q5</accession>
<dbReference type="PANTHER" id="PTHR43288">
    <property type="entry name" value="BIOTIN SYNTHASE-RELATED PROTEIN, RADICAL SAM SUPERFAMILY"/>
    <property type="match status" value="1"/>
</dbReference>
<evidence type="ECO:0000256" key="1">
    <source>
        <dbReference type="ARBA" id="ARBA00001966"/>
    </source>
</evidence>
<dbReference type="Proteomes" id="UP001203069">
    <property type="component" value="Unassembled WGS sequence"/>
</dbReference>
<keyword evidence="2" id="KW-0949">S-adenosyl-L-methionine</keyword>
<dbReference type="PANTHER" id="PTHR43288:SF1">
    <property type="entry name" value="GLYCYL-RADICAL ENZYME ACTIVATING ENZYME MJ0021-RELATED"/>
    <property type="match status" value="1"/>
</dbReference>
<dbReference type="Gene3D" id="3.20.20.70">
    <property type="entry name" value="Aldolase class I"/>
    <property type="match status" value="1"/>
</dbReference>
<keyword evidence="8" id="KW-1185">Reference proteome</keyword>
<name>A0ABT0N0Q5_9GAMM</name>
<dbReference type="SUPFAM" id="SSF102114">
    <property type="entry name" value="Radical SAM enzymes"/>
    <property type="match status" value="1"/>
</dbReference>
<keyword evidence="4" id="KW-0408">Iron</keyword>
<dbReference type="SFLD" id="SFLDS00029">
    <property type="entry name" value="Radical_SAM"/>
    <property type="match status" value="1"/>
</dbReference>
<evidence type="ECO:0000313" key="7">
    <source>
        <dbReference type="EMBL" id="MCL2895671.1"/>
    </source>
</evidence>
<feature type="domain" description="Radical SAM core" evidence="6">
    <location>
        <begin position="86"/>
        <end position="292"/>
    </location>
</feature>
<evidence type="ECO:0000256" key="3">
    <source>
        <dbReference type="ARBA" id="ARBA00022723"/>
    </source>
</evidence>
<gene>
    <name evidence="7" type="ORF">MFP26_23630</name>
</gene>
<comment type="cofactor">
    <cofactor evidence="1">
        <name>[4Fe-4S] cluster</name>
        <dbReference type="ChEBI" id="CHEBI:49883"/>
    </cofactor>
</comment>
<proteinExistence type="predicted"/>
<keyword evidence="5" id="KW-0411">Iron-sulfur</keyword>
<keyword evidence="3" id="KW-0479">Metal-binding</keyword>
<dbReference type="EMBL" id="JAKPBZ010000116">
    <property type="protein sequence ID" value="MCL2895671.1"/>
    <property type="molecule type" value="Genomic_DNA"/>
</dbReference>
<evidence type="ECO:0000313" key="8">
    <source>
        <dbReference type="Proteomes" id="UP001203069"/>
    </source>
</evidence>
<dbReference type="PROSITE" id="PS51918">
    <property type="entry name" value="RADICAL_SAM"/>
    <property type="match status" value="1"/>
</dbReference>
<dbReference type="Pfam" id="PF04055">
    <property type="entry name" value="Radical_SAM"/>
    <property type="match status" value="1"/>
</dbReference>
<organism evidence="7 8">
    <name type="scientific">Brenneria tiliae</name>
    <dbReference type="NCBI Taxonomy" id="2914984"/>
    <lineage>
        <taxon>Bacteria</taxon>
        <taxon>Pseudomonadati</taxon>
        <taxon>Pseudomonadota</taxon>
        <taxon>Gammaproteobacteria</taxon>
        <taxon>Enterobacterales</taxon>
        <taxon>Pectobacteriaceae</taxon>
        <taxon>Brenneria</taxon>
    </lineage>
</organism>
<reference evidence="7 8" key="1">
    <citation type="submission" date="2022-02" db="EMBL/GenBank/DDBJ databases">
        <title>Description of Brenneria tiliae sp. nov. isolated from symptomatic Tilia x moltkei and Tilia x europaea trees in the UK.</title>
        <authorList>
            <person name="Kile H."/>
        </authorList>
    </citation>
    <scope>NUCLEOTIDE SEQUENCE [LARGE SCALE GENOMIC DNA]</scope>
    <source>
        <strain evidence="7 8">MC1SB4.1</strain>
    </source>
</reference>
<dbReference type="InterPro" id="IPR058240">
    <property type="entry name" value="rSAM_sf"/>
</dbReference>
<evidence type="ECO:0000256" key="2">
    <source>
        <dbReference type="ARBA" id="ARBA00022691"/>
    </source>
</evidence>